<accession>A0A8S5VJZ9</accession>
<dbReference type="EMBL" id="BK035253">
    <property type="protein sequence ID" value="DAG89088.1"/>
    <property type="molecule type" value="Genomic_DNA"/>
</dbReference>
<reference evidence="1" key="1">
    <citation type="journal article" date="2021" name="Proc. Natl. Acad. Sci. U.S.A.">
        <title>A Catalog of Tens of Thousands of Viruses from Human Metagenomes Reveals Hidden Associations with Chronic Diseases.</title>
        <authorList>
            <person name="Tisza M.J."/>
            <person name="Buck C.B."/>
        </authorList>
    </citation>
    <scope>NUCLEOTIDE SEQUENCE</scope>
    <source>
        <strain evidence="1">CtfgE36</strain>
    </source>
</reference>
<proteinExistence type="predicted"/>
<name>A0A8S5VJZ9_9CAUD</name>
<protein>
    <submittedName>
        <fullName evidence="1">Uncharacterized protein</fullName>
    </submittedName>
</protein>
<evidence type="ECO:0000313" key="1">
    <source>
        <dbReference type="EMBL" id="DAG89088.1"/>
    </source>
</evidence>
<organism evidence="1">
    <name type="scientific">Ackermannviridae sp</name>
    <dbReference type="NCBI Taxonomy" id="2831612"/>
    <lineage>
        <taxon>Viruses</taxon>
        <taxon>Duplodnaviria</taxon>
        <taxon>Heunggongvirae</taxon>
        <taxon>Uroviricota</taxon>
        <taxon>Caudoviricetes</taxon>
        <taxon>Pantevenvirales</taxon>
        <taxon>Ackermannviridae</taxon>
    </lineage>
</organism>
<sequence length="110" mass="12271">MTIDDIRAFQQAHNLIRDRRCSGIIPTATGISAAYFNAVQDARRIYAESIGAFVTLLAGRRYGLNYTYFKVDDTRVYFADLKTRTIGIAPPPAACYRIHLTTPDPEGEAI</sequence>